<sequence>MHNESIVVKGRTRFGRGEPDRGSERRLRQELPDSQGPCDPGGRSEHQRRQPKTRSG</sequence>
<feature type="compositionally biased region" description="Basic and acidic residues" evidence="1">
    <location>
        <begin position="15"/>
        <end position="31"/>
    </location>
</feature>
<reference evidence="2" key="1">
    <citation type="submission" date="2019-08" db="EMBL/GenBank/DDBJ databases">
        <authorList>
            <person name="Kucharzyk K."/>
            <person name="Murdoch R.W."/>
            <person name="Higgins S."/>
            <person name="Loffler F."/>
        </authorList>
    </citation>
    <scope>NUCLEOTIDE SEQUENCE</scope>
</reference>
<evidence type="ECO:0000256" key="1">
    <source>
        <dbReference type="SAM" id="MobiDB-lite"/>
    </source>
</evidence>
<dbReference type="AlphaFoldDB" id="A0A645JMK0"/>
<accession>A0A645JMK0</accession>
<evidence type="ECO:0000313" key="2">
    <source>
        <dbReference type="EMBL" id="MPN63969.1"/>
    </source>
</evidence>
<organism evidence="2">
    <name type="scientific">bioreactor metagenome</name>
    <dbReference type="NCBI Taxonomy" id="1076179"/>
    <lineage>
        <taxon>unclassified sequences</taxon>
        <taxon>metagenomes</taxon>
        <taxon>ecological metagenomes</taxon>
    </lineage>
</organism>
<protein>
    <submittedName>
        <fullName evidence="2">Uncharacterized protein</fullName>
    </submittedName>
</protein>
<dbReference type="EMBL" id="VSSQ01144207">
    <property type="protein sequence ID" value="MPN63969.1"/>
    <property type="molecule type" value="Genomic_DNA"/>
</dbReference>
<proteinExistence type="predicted"/>
<feature type="region of interest" description="Disordered" evidence="1">
    <location>
        <begin position="1"/>
        <end position="56"/>
    </location>
</feature>
<comment type="caution">
    <text evidence="2">The sequence shown here is derived from an EMBL/GenBank/DDBJ whole genome shotgun (WGS) entry which is preliminary data.</text>
</comment>
<name>A0A645JMK0_9ZZZZ</name>
<gene>
    <name evidence="2" type="ORF">SDC9_211738</name>
</gene>